<organism evidence="1">
    <name type="scientific">Physcomitrium patens</name>
    <name type="common">Spreading-leaved earth moss</name>
    <name type="synonym">Physcomitrella patens</name>
    <dbReference type="NCBI Taxonomy" id="3218"/>
    <lineage>
        <taxon>Eukaryota</taxon>
        <taxon>Viridiplantae</taxon>
        <taxon>Streptophyta</taxon>
        <taxon>Embryophyta</taxon>
        <taxon>Bryophyta</taxon>
        <taxon>Bryophytina</taxon>
        <taxon>Bryopsida</taxon>
        <taxon>Funariidae</taxon>
        <taxon>Funariales</taxon>
        <taxon>Funariaceae</taxon>
        <taxon>Physcomitrium</taxon>
    </lineage>
</organism>
<protein>
    <submittedName>
        <fullName evidence="1 2">Uncharacterized protein</fullName>
    </submittedName>
</protein>
<proteinExistence type="predicted"/>
<reference evidence="1 3" key="2">
    <citation type="journal article" date="2018" name="Plant J.">
        <title>The Physcomitrella patens chromosome-scale assembly reveals moss genome structure and evolution.</title>
        <authorList>
            <person name="Lang D."/>
            <person name="Ullrich K.K."/>
            <person name="Murat F."/>
            <person name="Fuchs J."/>
            <person name="Jenkins J."/>
            <person name="Haas F.B."/>
            <person name="Piednoel M."/>
            <person name="Gundlach H."/>
            <person name="Van Bel M."/>
            <person name="Meyberg R."/>
            <person name="Vives C."/>
            <person name="Morata J."/>
            <person name="Symeonidi A."/>
            <person name="Hiss M."/>
            <person name="Muchero W."/>
            <person name="Kamisugi Y."/>
            <person name="Saleh O."/>
            <person name="Blanc G."/>
            <person name="Decker E.L."/>
            <person name="van Gessel N."/>
            <person name="Grimwood J."/>
            <person name="Hayes R.D."/>
            <person name="Graham S.W."/>
            <person name="Gunter L.E."/>
            <person name="McDaniel S.F."/>
            <person name="Hoernstein S.N.W."/>
            <person name="Larsson A."/>
            <person name="Li F.W."/>
            <person name="Perroud P.F."/>
            <person name="Phillips J."/>
            <person name="Ranjan P."/>
            <person name="Rokshar D.S."/>
            <person name="Rothfels C.J."/>
            <person name="Schneider L."/>
            <person name="Shu S."/>
            <person name="Stevenson D.W."/>
            <person name="Thummler F."/>
            <person name="Tillich M."/>
            <person name="Villarreal Aguilar J.C."/>
            <person name="Widiez T."/>
            <person name="Wong G.K."/>
            <person name="Wymore A."/>
            <person name="Zhang Y."/>
            <person name="Zimmer A.D."/>
            <person name="Quatrano R.S."/>
            <person name="Mayer K.F.X."/>
            <person name="Goodstein D."/>
            <person name="Casacuberta J.M."/>
            <person name="Vandepoele K."/>
            <person name="Reski R."/>
            <person name="Cuming A.C."/>
            <person name="Tuskan G.A."/>
            <person name="Maumus F."/>
            <person name="Salse J."/>
            <person name="Schmutz J."/>
            <person name="Rensing S.A."/>
        </authorList>
    </citation>
    <scope>NUCLEOTIDE SEQUENCE [LARGE SCALE GENOMIC DNA]</scope>
    <source>
        <strain evidence="2 3">cv. Gransden 2004</strain>
    </source>
</reference>
<accession>A0A2K1IS50</accession>
<keyword evidence="3" id="KW-1185">Reference proteome</keyword>
<dbReference type="AlphaFoldDB" id="A0A2K1IS50"/>
<gene>
    <name evidence="1" type="ORF">PHYPA_026234</name>
</gene>
<dbReference type="EnsemblPlants" id="Pp3c21_15690V3.2">
    <property type="protein sequence ID" value="PAC:32916007.CDS.1"/>
    <property type="gene ID" value="Pp3c21_15690"/>
</dbReference>
<evidence type="ECO:0000313" key="2">
    <source>
        <dbReference type="EnsemblPlants" id="PAC:32916006.CDS.1"/>
    </source>
</evidence>
<dbReference type="EMBL" id="ABEU02000021">
    <property type="protein sequence ID" value="PNR32109.1"/>
    <property type="molecule type" value="Genomic_DNA"/>
</dbReference>
<evidence type="ECO:0000313" key="1">
    <source>
        <dbReference type="EMBL" id="PNR32109.1"/>
    </source>
</evidence>
<reference evidence="1 3" key="1">
    <citation type="journal article" date="2008" name="Science">
        <title>The Physcomitrella genome reveals evolutionary insights into the conquest of land by plants.</title>
        <authorList>
            <person name="Rensing S."/>
            <person name="Lang D."/>
            <person name="Zimmer A."/>
            <person name="Terry A."/>
            <person name="Salamov A."/>
            <person name="Shapiro H."/>
            <person name="Nishiyama T."/>
            <person name="Perroud P.-F."/>
            <person name="Lindquist E."/>
            <person name="Kamisugi Y."/>
            <person name="Tanahashi T."/>
            <person name="Sakakibara K."/>
            <person name="Fujita T."/>
            <person name="Oishi K."/>
            <person name="Shin-I T."/>
            <person name="Kuroki Y."/>
            <person name="Toyoda A."/>
            <person name="Suzuki Y."/>
            <person name="Hashimoto A."/>
            <person name="Yamaguchi K."/>
            <person name="Sugano A."/>
            <person name="Kohara Y."/>
            <person name="Fujiyama A."/>
            <person name="Anterola A."/>
            <person name="Aoki S."/>
            <person name="Ashton N."/>
            <person name="Barbazuk W.B."/>
            <person name="Barker E."/>
            <person name="Bennetzen J."/>
            <person name="Bezanilla M."/>
            <person name="Blankenship R."/>
            <person name="Cho S.H."/>
            <person name="Dutcher S."/>
            <person name="Estelle M."/>
            <person name="Fawcett J.A."/>
            <person name="Gundlach H."/>
            <person name="Hanada K."/>
            <person name="Heyl A."/>
            <person name="Hicks K.A."/>
            <person name="Hugh J."/>
            <person name="Lohr M."/>
            <person name="Mayer K."/>
            <person name="Melkozernov A."/>
            <person name="Murata T."/>
            <person name="Nelson D."/>
            <person name="Pils B."/>
            <person name="Prigge M."/>
            <person name="Reiss B."/>
            <person name="Renner T."/>
            <person name="Rombauts S."/>
            <person name="Rushton P."/>
            <person name="Sanderfoot A."/>
            <person name="Schween G."/>
            <person name="Shiu S.-H."/>
            <person name="Stueber K."/>
            <person name="Theodoulou F.L."/>
            <person name="Tu H."/>
            <person name="Van de Peer Y."/>
            <person name="Verrier P.J."/>
            <person name="Waters E."/>
            <person name="Wood A."/>
            <person name="Yang L."/>
            <person name="Cove D."/>
            <person name="Cuming A."/>
            <person name="Hasebe M."/>
            <person name="Lucas S."/>
            <person name="Mishler D.B."/>
            <person name="Reski R."/>
            <person name="Grigoriev I."/>
            <person name="Quatrano R.S."/>
            <person name="Boore J.L."/>
        </authorList>
    </citation>
    <scope>NUCLEOTIDE SEQUENCE [LARGE SCALE GENOMIC DNA]</scope>
    <source>
        <strain evidence="2 3">cv. Gransden 2004</strain>
    </source>
</reference>
<sequence>MTSSVAEGMEHDRIYRRGGRWRDACMQCPDTMVDAAAATVSPILETLSVGGANLNTEWGSARCKDPSSPLSRMLVTTLTRPSLTG</sequence>
<dbReference type="InParanoid" id="A0A2K1IS50"/>
<dbReference type="Proteomes" id="UP000006727">
    <property type="component" value="Chromosome 21"/>
</dbReference>
<name>A0A2K1IS50_PHYPA</name>
<evidence type="ECO:0000313" key="3">
    <source>
        <dbReference type="Proteomes" id="UP000006727"/>
    </source>
</evidence>
<dbReference type="EnsemblPlants" id="Pp3c21_15690V3.1">
    <property type="protein sequence ID" value="PAC:32916006.CDS.1"/>
    <property type="gene ID" value="Pp3c21_15690"/>
</dbReference>
<reference evidence="2" key="3">
    <citation type="submission" date="2020-12" db="UniProtKB">
        <authorList>
            <consortium name="EnsemblPlants"/>
        </authorList>
    </citation>
    <scope>IDENTIFICATION</scope>
</reference>
<dbReference type="Gramene" id="Pp3c21_15690V3.2">
    <property type="protein sequence ID" value="PAC:32916007.CDS.1"/>
    <property type="gene ID" value="Pp3c21_15690"/>
</dbReference>
<dbReference type="Gramene" id="Pp3c21_15690V3.1">
    <property type="protein sequence ID" value="PAC:32916006.CDS.1"/>
    <property type="gene ID" value="Pp3c21_15690"/>
</dbReference>